<protein>
    <submittedName>
        <fullName evidence="2">Glyoxalase</fullName>
    </submittedName>
</protein>
<feature type="domain" description="VOC" evidence="1">
    <location>
        <begin position="2"/>
        <end position="116"/>
    </location>
</feature>
<dbReference type="EMBL" id="JPRL01000001">
    <property type="protein sequence ID" value="KFF04330.1"/>
    <property type="molecule type" value="Genomic_DNA"/>
</dbReference>
<dbReference type="OrthoDB" id="2703022at2"/>
<proteinExistence type="predicted"/>
<dbReference type="AlphaFoldDB" id="A0A085ZIR6"/>
<dbReference type="STRING" id="362418.IW19_01765"/>
<sequence length="216" mass="24856">MKIDQIQLKTNDIEKAKAFYQNTLGLFILEEDQKSITIQAGSSILKFVEDSQFNSIYHFAFNIPENQLEEAIEWCKNKVDLIIIEDKNVITDFEKWNSHAIYFYDTNGNLLEFIARHDLNNEQVGEFNSQSILNISEIGIVTENPLELGNQLISEHGLHFFSKNNNSETFAALGDDEGLLILVHPNRNWYPTQIPSQSNTTEISLENNENIIELKF</sequence>
<dbReference type="Gene3D" id="3.10.180.10">
    <property type="entry name" value="2,3-Dihydroxybiphenyl 1,2-Dioxygenase, domain 1"/>
    <property type="match status" value="1"/>
</dbReference>
<dbReference type="eggNOG" id="COG0346">
    <property type="taxonomic scope" value="Bacteria"/>
</dbReference>
<dbReference type="RefSeq" id="WP_035680439.1">
    <property type="nucleotide sequence ID" value="NZ_JPRL01000001.1"/>
</dbReference>
<evidence type="ECO:0000313" key="2">
    <source>
        <dbReference type="EMBL" id="KFF04330.1"/>
    </source>
</evidence>
<comment type="caution">
    <text evidence="2">The sequence shown here is derived from an EMBL/GenBank/DDBJ whole genome shotgun (WGS) entry which is preliminary data.</text>
</comment>
<keyword evidence="3" id="KW-1185">Reference proteome</keyword>
<dbReference type="SUPFAM" id="SSF54593">
    <property type="entry name" value="Glyoxalase/Bleomycin resistance protein/Dihydroxybiphenyl dioxygenase"/>
    <property type="match status" value="1"/>
</dbReference>
<dbReference type="PROSITE" id="PS51819">
    <property type="entry name" value="VOC"/>
    <property type="match status" value="1"/>
</dbReference>
<dbReference type="Proteomes" id="UP000028715">
    <property type="component" value="Unassembled WGS sequence"/>
</dbReference>
<dbReference type="InterPro" id="IPR004360">
    <property type="entry name" value="Glyas_Fos-R_dOase_dom"/>
</dbReference>
<name>A0A085ZIR6_9FLAO</name>
<gene>
    <name evidence="2" type="ORF">IW19_01765</name>
</gene>
<dbReference type="InterPro" id="IPR029068">
    <property type="entry name" value="Glyas_Bleomycin-R_OHBP_Dase"/>
</dbReference>
<accession>A0A085ZIR6</accession>
<organism evidence="2 3">
    <name type="scientific">Flavobacterium reichenbachii</name>
    <dbReference type="NCBI Taxonomy" id="362418"/>
    <lineage>
        <taxon>Bacteria</taxon>
        <taxon>Pseudomonadati</taxon>
        <taxon>Bacteroidota</taxon>
        <taxon>Flavobacteriia</taxon>
        <taxon>Flavobacteriales</taxon>
        <taxon>Flavobacteriaceae</taxon>
        <taxon>Flavobacterium</taxon>
    </lineage>
</organism>
<reference evidence="2 3" key="1">
    <citation type="submission" date="2014-07" db="EMBL/GenBank/DDBJ databases">
        <title>Genome of Flavobacterium reichenbachii LMG 25512.</title>
        <authorList>
            <person name="Stropko S.J."/>
            <person name="Pipes S.E."/>
            <person name="Newman J.D."/>
        </authorList>
    </citation>
    <scope>NUCLEOTIDE SEQUENCE [LARGE SCALE GENOMIC DNA]</scope>
    <source>
        <strain evidence="2 3">LMG 25512</strain>
    </source>
</reference>
<evidence type="ECO:0000313" key="3">
    <source>
        <dbReference type="Proteomes" id="UP000028715"/>
    </source>
</evidence>
<dbReference type="Pfam" id="PF00903">
    <property type="entry name" value="Glyoxalase"/>
    <property type="match status" value="1"/>
</dbReference>
<evidence type="ECO:0000259" key="1">
    <source>
        <dbReference type="PROSITE" id="PS51819"/>
    </source>
</evidence>
<dbReference type="InterPro" id="IPR037523">
    <property type="entry name" value="VOC_core"/>
</dbReference>